<feature type="transmembrane region" description="Helical" evidence="2">
    <location>
        <begin position="564"/>
        <end position="589"/>
    </location>
</feature>
<feature type="transmembrane region" description="Helical" evidence="2">
    <location>
        <begin position="609"/>
        <end position="626"/>
    </location>
</feature>
<gene>
    <name evidence="6" type="primary">LOC108674165</name>
</gene>
<evidence type="ECO:0000256" key="1">
    <source>
        <dbReference type="SAM" id="MobiDB-lite"/>
    </source>
</evidence>
<dbReference type="Proteomes" id="UP000694843">
    <property type="component" value="Unplaced"/>
</dbReference>
<sequence length="638" mass="70779">MQVFFLSLLFEVVVALNVDRNNDNSPSTREFKLARESEHTPGQDGTFSARSFIMNQGNIRETFNKIYAYYLPIPKSLYPDHGPFKPATNLSRECARDVITIHSAFQGSGGALSPGHDRQVWPAKLMDSWGKGEDGIFSGNARWLGFIDQCLATIGVSQDVVVDATTDVGQDVFIGVKTTTDVGQDVFVGVRTTTDVGQEVTTDVSTDVTVNVTFRGQYCLVTALPSKASLVKGILPLQYATCIPSTCTEREYQESLAVQLPTYQDASARCQQYDDQDDDSTWHIAGSAVLLMMILPVVAATVAHLSTKRLPACVKAFSLKENLKKLAETANISTRREKSAMCGIRVLSIAWVIFGHHYIFIPYVAPNPLMIPAMTEPWTFQMVWGATFAVDTFFTLSGLLTTMAIMKTNFCLRPSESLQETKPHLEHGRRDTTISNAGGSSSARTIVRAIRRQGAASTALVFGRTYVSYVAHRLLRITPTLLLVIMYCAGPSLYFVHGPYRKTYQDFYLTNCRKNWWVDLTFASNFLTEKHSCIGTSWYIGADLQLHLVAPFILLPMKLLDYKLLYLLVLVIVFSVVKGSLVVAHGLILAPLLDASPSEMDAYNSFVSYTPYVRAAPFFVGSLYAITPMHVTMRHQCT</sequence>
<dbReference type="AlphaFoldDB" id="A0A8B7NUZ3"/>
<feature type="domain" description="Nose resistant-to-fluoxetine protein N-terminal" evidence="4">
    <location>
        <begin position="91"/>
        <end position="272"/>
    </location>
</feature>
<keyword evidence="2" id="KW-0812">Transmembrane</keyword>
<name>A0A8B7NUZ3_HYAAZ</name>
<dbReference type="SMART" id="SM00703">
    <property type="entry name" value="NRF"/>
    <property type="match status" value="1"/>
</dbReference>
<dbReference type="GeneID" id="108674165"/>
<dbReference type="Pfam" id="PF01757">
    <property type="entry name" value="Acyl_transf_3"/>
    <property type="match status" value="1"/>
</dbReference>
<dbReference type="InterPro" id="IPR052728">
    <property type="entry name" value="O2_lipid_transport_reg"/>
</dbReference>
<evidence type="ECO:0000313" key="6">
    <source>
        <dbReference type="RefSeq" id="XP_018017563.1"/>
    </source>
</evidence>
<feature type="transmembrane region" description="Helical" evidence="2">
    <location>
        <begin position="282"/>
        <end position="305"/>
    </location>
</feature>
<keyword evidence="2" id="KW-1133">Transmembrane helix</keyword>
<evidence type="ECO:0000256" key="3">
    <source>
        <dbReference type="SAM" id="SignalP"/>
    </source>
</evidence>
<dbReference type="PANTHER" id="PTHR11161:SF12">
    <property type="entry name" value="ACYLTRANSFERASE 3 DOMAIN-CONTAINING PROTEIN-RELATED"/>
    <property type="match status" value="1"/>
</dbReference>
<keyword evidence="3" id="KW-0732">Signal</keyword>
<evidence type="ECO:0000259" key="4">
    <source>
        <dbReference type="SMART" id="SM00703"/>
    </source>
</evidence>
<reference evidence="6" key="1">
    <citation type="submission" date="2025-08" db="UniProtKB">
        <authorList>
            <consortium name="RefSeq"/>
        </authorList>
    </citation>
    <scope>IDENTIFICATION</scope>
    <source>
        <tissue evidence="6">Whole organism</tissue>
    </source>
</reference>
<accession>A0A8B7NUZ3</accession>
<feature type="chain" id="PRO_5034265996" evidence="3">
    <location>
        <begin position="16"/>
        <end position="638"/>
    </location>
</feature>
<keyword evidence="2" id="KW-0472">Membrane</keyword>
<feature type="compositionally biased region" description="Basic and acidic residues" evidence="1">
    <location>
        <begin position="29"/>
        <end position="41"/>
    </location>
</feature>
<evidence type="ECO:0000313" key="5">
    <source>
        <dbReference type="Proteomes" id="UP000694843"/>
    </source>
</evidence>
<keyword evidence="5" id="KW-1185">Reference proteome</keyword>
<feature type="signal peptide" evidence="3">
    <location>
        <begin position="1"/>
        <end position="15"/>
    </location>
</feature>
<feature type="transmembrane region" description="Helical" evidence="2">
    <location>
        <begin position="381"/>
        <end position="405"/>
    </location>
</feature>
<dbReference type="GO" id="GO:0016747">
    <property type="term" value="F:acyltransferase activity, transferring groups other than amino-acyl groups"/>
    <property type="evidence" value="ECO:0007669"/>
    <property type="project" value="InterPro"/>
</dbReference>
<dbReference type="InterPro" id="IPR002656">
    <property type="entry name" value="Acyl_transf_3_dom"/>
</dbReference>
<dbReference type="InterPro" id="IPR006621">
    <property type="entry name" value="Nose-resist-to-fluoxetine_N"/>
</dbReference>
<feature type="transmembrane region" description="Helical" evidence="2">
    <location>
        <begin position="477"/>
        <end position="496"/>
    </location>
</feature>
<protein>
    <submittedName>
        <fullName evidence="6">Nose resistant to fluoxetine protein 6-like</fullName>
    </submittedName>
</protein>
<dbReference type="OMA" id="SKFAWAL"/>
<dbReference type="PANTHER" id="PTHR11161">
    <property type="entry name" value="O-ACYLTRANSFERASE"/>
    <property type="match status" value="1"/>
</dbReference>
<dbReference type="OrthoDB" id="10006435at2759"/>
<dbReference type="RefSeq" id="XP_018017563.1">
    <property type="nucleotide sequence ID" value="XM_018162074.2"/>
</dbReference>
<organism evidence="5 6">
    <name type="scientific">Hyalella azteca</name>
    <name type="common">Amphipod</name>
    <dbReference type="NCBI Taxonomy" id="294128"/>
    <lineage>
        <taxon>Eukaryota</taxon>
        <taxon>Metazoa</taxon>
        <taxon>Ecdysozoa</taxon>
        <taxon>Arthropoda</taxon>
        <taxon>Crustacea</taxon>
        <taxon>Multicrustacea</taxon>
        <taxon>Malacostraca</taxon>
        <taxon>Eumalacostraca</taxon>
        <taxon>Peracarida</taxon>
        <taxon>Amphipoda</taxon>
        <taxon>Senticaudata</taxon>
        <taxon>Talitrida</taxon>
        <taxon>Talitroidea</taxon>
        <taxon>Hyalellidae</taxon>
        <taxon>Hyalella</taxon>
    </lineage>
</organism>
<feature type="transmembrane region" description="Helical" evidence="2">
    <location>
        <begin position="342"/>
        <end position="361"/>
    </location>
</feature>
<dbReference type="KEGG" id="hazt:108674165"/>
<evidence type="ECO:0000256" key="2">
    <source>
        <dbReference type="SAM" id="Phobius"/>
    </source>
</evidence>
<feature type="region of interest" description="Disordered" evidence="1">
    <location>
        <begin position="24"/>
        <end position="47"/>
    </location>
</feature>
<dbReference type="Pfam" id="PF20146">
    <property type="entry name" value="NRF"/>
    <property type="match status" value="1"/>
</dbReference>
<proteinExistence type="predicted"/>